<dbReference type="OrthoDB" id="9815856at2"/>
<comment type="pathway">
    <text evidence="14">Cofactor biosynthesis; adenosylcobalamin biosynthesis; precorrin-2 from uroporphyrinogen III: step 1/1.</text>
</comment>
<evidence type="ECO:0000256" key="9">
    <source>
        <dbReference type="ARBA" id="ARBA00023239"/>
    </source>
</evidence>
<dbReference type="InterPro" id="IPR006366">
    <property type="entry name" value="CobA/CysG_C"/>
</dbReference>
<accession>A0A5C8P6E0</accession>
<dbReference type="PROSITE" id="PS00840">
    <property type="entry name" value="SUMT_2"/>
    <property type="match status" value="1"/>
</dbReference>
<comment type="pathway">
    <text evidence="12">Porphyrin-containing compound metabolism; siroheme biosynthesis; precorrin-2 from uroporphyrinogen III: step 1/1.</text>
</comment>
<evidence type="ECO:0000313" key="21">
    <source>
        <dbReference type="Proteomes" id="UP000321638"/>
    </source>
</evidence>
<evidence type="ECO:0000313" key="20">
    <source>
        <dbReference type="EMBL" id="TXL69179.1"/>
    </source>
</evidence>
<dbReference type="Gene3D" id="1.10.8.210">
    <property type="entry name" value="Sirohaem synthase, dimerisation domain"/>
    <property type="match status" value="1"/>
</dbReference>
<comment type="caution">
    <text evidence="20">The sequence shown here is derived from an EMBL/GenBank/DDBJ whole genome shotgun (WGS) entry which is preliminary data.</text>
</comment>
<dbReference type="InterPro" id="IPR035996">
    <property type="entry name" value="4pyrrol_Methylase_sf"/>
</dbReference>
<dbReference type="UniPathway" id="UPA00262">
    <property type="reaction ID" value="UER00211"/>
</dbReference>
<comment type="pathway">
    <text evidence="1">Porphyrin-containing compound metabolism; siroheme biosynthesis; sirohydrochlorin from precorrin-2: step 1/1.</text>
</comment>
<feature type="domain" description="Tetrapyrrole methylase" evidence="17">
    <location>
        <begin position="220"/>
        <end position="429"/>
    </location>
</feature>
<dbReference type="GO" id="GO:0019354">
    <property type="term" value="P:siroheme biosynthetic process"/>
    <property type="evidence" value="ECO:0007669"/>
    <property type="project" value="UniProtKB-UniPathway"/>
</dbReference>
<dbReference type="NCBIfam" id="NF004790">
    <property type="entry name" value="PRK06136.1"/>
    <property type="match status" value="1"/>
</dbReference>
<evidence type="ECO:0000256" key="2">
    <source>
        <dbReference type="ARBA" id="ARBA00005879"/>
    </source>
</evidence>
<dbReference type="Proteomes" id="UP000321638">
    <property type="component" value="Unassembled WGS sequence"/>
</dbReference>
<evidence type="ECO:0000256" key="6">
    <source>
        <dbReference type="ARBA" id="ARBA00022691"/>
    </source>
</evidence>
<dbReference type="NCBIfam" id="NF007922">
    <property type="entry name" value="PRK10637.1"/>
    <property type="match status" value="1"/>
</dbReference>
<dbReference type="Pfam" id="PF10414">
    <property type="entry name" value="CysG_dimeriser"/>
    <property type="match status" value="1"/>
</dbReference>
<dbReference type="InterPro" id="IPR019478">
    <property type="entry name" value="Sirohaem_synthase_dimer_dom"/>
</dbReference>
<evidence type="ECO:0000256" key="8">
    <source>
        <dbReference type="ARBA" id="ARBA00023027"/>
    </source>
</evidence>
<evidence type="ECO:0000256" key="1">
    <source>
        <dbReference type="ARBA" id="ARBA00005010"/>
    </source>
</evidence>
<evidence type="ECO:0000256" key="16">
    <source>
        <dbReference type="RuleBase" id="RU003960"/>
    </source>
</evidence>
<dbReference type="PANTHER" id="PTHR45790">
    <property type="entry name" value="SIROHEME SYNTHASE-RELATED"/>
    <property type="match status" value="1"/>
</dbReference>
<dbReference type="Pfam" id="PF14824">
    <property type="entry name" value="Sirohm_synth_M"/>
    <property type="match status" value="1"/>
</dbReference>
<dbReference type="PIRSF" id="PIRSF036426">
    <property type="entry name" value="Sirohaem_synth"/>
    <property type="match status" value="1"/>
</dbReference>
<dbReference type="Gene3D" id="3.30.160.110">
    <property type="entry name" value="Siroheme synthase, domain 2"/>
    <property type="match status" value="1"/>
</dbReference>
<dbReference type="Pfam" id="PF00590">
    <property type="entry name" value="TP_methylase"/>
    <property type="match status" value="1"/>
</dbReference>
<dbReference type="GO" id="GO:0051266">
    <property type="term" value="F:sirohydrochlorin ferrochelatase activity"/>
    <property type="evidence" value="ECO:0007669"/>
    <property type="project" value="InterPro"/>
</dbReference>
<keyword evidence="21" id="KW-1185">Reference proteome</keyword>
<dbReference type="Gene3D" id="3.30.950.10">
    <property type="entry name" value="Methyltransferase, Cobalt-precorrin-4 Transmethylase, Domain 2"/>
    <property type="match status" value="1"/>
</dbReference>
<reference evidence="20 21" key="1">
    <citation type="submission" date="2019-06" db="EMBL/GenBank/DDBJ databases">
        <title>New taxonomy in bacterial strain CC-CFT640, isolated from vineyard.</title>
        <authorList>
            <person name="Lin S.-Y."/>
            <person name="Tsai C.-F."/>
            <person name="Young C.-C."/>
        </authorList>
    </citation>
    <scope>NUCLEOTIDE SEQUENCE [LARGE SCALE GENOMIC DNA]</scope>
    <source>
        <strain evidence="20 21">CC-CFT640</strain>
    </source>
</reference>
<keyword evidence="5 16" id="KW-0808">Transferase</keyword>
<evidence type="ECO:0000256" key="4">
    <source>
        <dbReference type="ARBA" id="ARBA00022603"/>
    </source>
</evidence>
<evidence type="ECO:0000256" key="14">
    <source>
        <dbReference type="ARBA" id="ARBA00060548"/>
    </source>
</evidence>
<keyword evidence="3" id="KW-0169">Cobalamin biosynthesis</keyword>
<evidence type="ECO:0000259" key="18">
    <source>
        <dbReference type="Pfam" id="PF10414"/>
    </source>
</evidence>
<feature type="active site" description="Proton acceptor" evidence="15">
    <location>
        <position position="250"/>
    </location>
</feature>
<dbReference type="InterPro" id="IPR012409">
    <property type="entry name" value="Sirohaem_synth"/>
</dbReference>
<dbReference type="InterPro" id="IPR014776">
    <property type="entry name" value="4pyrrole_Mease_sub2"/>
</dbReference>
<dbReference type="SUPFAM" id="SSF51735">
    <property type="entry name" value="NAD(P)-binding Rossmann-fold domains"/>
    <property type="match status" value="1"/>
</dbReference>
<dbReference type="GO" id="GO:0051287">
    <property type="term" value="F:NAD binding"/>
    <property type="evidence" value="ECO:0007669"/>
    <property type="project" value="InterPro"/>
</dbReference>
<dbReference type="NCBIfam" id="TIGR01469">
    <property type="entry name" value="cobA_cysG_Cterm"/>
    <property type="match status" value="1"/>
</dbReference>
<evidence type="ECO:0000256" key="7">
    <source>
        <dbReference type="ARBA" id="ARBA00023002"/>
    </source>
</evidence>
<keyword evidence="4 16" id="KW-0489">Methyltransferase</keyword>
<sequence>MKHLPTFFALDGRAALVVGGTPAAAQRARLLLAAGARVTVAAPGLDAAFDALLGTGAIAWQARWPGDEDIDRAALAFIATGDPGRDHDVAARARAARVPVNVTDQPGLSDFIMPAIVDRGDVVVAVSTGGAAPVLARLVRARIERALPARLADLGAFAARFRDSARALFRDVGARRRFWERVLDGPIGQLVLAGREPAARDAMLVALNRADAATPRPGSVTIVGAGPGDPDLLTLRALHALQQADIVLYDELAGRAVLDYARRDAELVYVGKQKAHHSKSQDEINALMVAHARAGRQVVRLKGGDPFVFGRGGEEQAHLRAHGIEATVVPGITAALACAAAAGIPLTHREHASAVTFVTGHLKNGEPAADWAALARSGQTIVVYMGVSAAATVRDRLLAAGIARATPAAIVENGARPNQKVSIGTVAGLAALAARHVNGGPALMIIGDVAALADTALEPALAEAS</sequence>
<dbReference type="PANTHER" id="PTHR45790:SF1">
    <property type="entry name" value="SIROHEME SYNTHASE"/>
    <property type="match status" value="1"/>
</dbReference>
<dbReference type="NCBIfam" id="TIGR01470">
    <property type="entry name" value="cysG_Nterm"/>
    <property type="match status" value="1"/>
</dbReference>
<dbReference type="RefSeq" id="WP_147852642.1">
    <property type="nucleotide sequence ID" value="NZ_VDUZ01000098.1"/>
</dbReference>
<gene>
    <name evidence="20" type="primary">cobA</name>
    <name evidence="20" type="ORF">FHP25_40115</name>
</gene>
<dbReference type="Gene3D" id="3.40.50.720">
    <property type="entry name" value="NAD(P)-binding Rossmann-like Domain"/>
    <property type="match status" value="1"/>
</dbReference>
<organism evidence="20 21">
    <name type="scientific">Vineibacter terrae</name>
    <dbReference type="NCBI Taxonomy" id="2586908"/>
    <lineage>
        <taxon>Bacteria</taxon>
        <taxon>Pseudomonadati</taxon>
        <taxon>Pseudomonadota</taxon>
        <taxon>Alphaproteobacteria</taxon>
        <taxon>Hyphomicrobiales</taxon>
        <taxon>Vineibacter</taxon>
    </lineage>
</organism>
<dbReference type="GO" id="GO:0043115">
    <property type="term" value="F:precorrin-2 dehydrogenase activity"/>
    <property type="evidence" value="ECO:0007669"/>
    <property type="project" value="UniProtKB-EC"/>
</dbReference>
<dbReference type="InterPro" id="IPR006367">
    <property type="entry name" value="Sirohaem_synthase_N"/>
</dbReference>
<name>A0A5C8P6E0_9HYPH</name>
<comment type="similarity">
    <text evidence="2 16">Belongs to the precorrin methyltransferase family.</text>
</comment>
<keyword evidence="10" id="KW-0627">Porphyrin biosynthesis</keyword>
<keyword evidence="8" id="KW-0520">NAD</keyword>
<dbReference type="InterPro" id="IPR050161">
    <property type="entry name" value="Siro_Cobalamin_biosynth"/>
</dbReference>
<dbReference type="InterPro" id="IPR028281">
    <property type="entry name" value="Sirohaem_synthase_central"/>
</dbReference>
<evidence type="ECO:0000256" key="3">
    <source>
        <dbReference type="ARBA" id="ARBA00022573"/>
    </source>
</evidence>
<feature type="active site" description="Proton donor" evidence="15">
    <location>
        <position position="272"/>
    </location>
</feature>
<dbReference type="InterPro" id="IPR000878">
    <property type="entry name" value="4pyrrol_Mease"/>
</dbReference>
<comment type="catalytic activity">
    <reaction evidence="13">
        <text>precorrin-2 + NAD(+) = sirohydrochlorin + NADH + 2 H(+)</text>
        <dbReference type="Rhea" id="RHEA:15613"/>
        <dbReference type="ChEBI" id="CHEBI:15378"/>
        <dbReference type="ChEBI" id="CHEBI:57540"/>
        <dbReference type="ChEBI" id="CHEBI:57945"/>
        <dbReference type="ChEBI" id="CHEBI:58351"/>
        <dbReference type="ChEBI" id="CHEBI:58827"/>
        <dbReference type="EC" id="1.3.1.76"/>
    </reaction>
</comment>
<dbReference type="EMBL" id="VDUZ01000098">
    <property type="protein sequence ID" value="TXL69179.1"/>
    <property type="molecule type" value="Genomic_DNA"/>
</dbReference>
<evidence type="ECO:0000256" key="13">
    <source>
        <dbReference type="ARBA" id="ARBA00047561"/>
    </source>
</evidence>
<feature type="domain" description="Siroheme synthase central" evidence="19">
    <location>
        <begin position="124"/>
        <end position="145"/>
    </location>
</feature>
<dbReference type="PROSITE" id="PS00839">
    <property type="entry name" value="SUMT_1"/>
    <property type="match status" value="1"/>
</dbReference>
<evidence type="ECO:0000256" key="10">
    <source>
        <dbReference type="ARBA" id="ARBA00023244"/>
    </source>
</evidence>
<dbReference type="Gene3D" id="3.40.1010.10">
    <property type="entry name" value="Cobalt-precorrin-4 Transmethylase, Domain 1"/>
    <property type="match status" value="1"/>
</dbReference>
<dbReference type="FunFam" id="3.30.160.110:FF:000001">
    <property type="entry name" value="Siroheme synthase"/>
    <property type="match status" value="1"/>
</dbReference>
<keyword evidence="7" id="KW-0560">Oxidoreductase</keyword>
<dbReference type="Pfam" id="PF13241">
    <property type="entry name" value="NAD_binding_7"/>
    <property type="match status" value="1"/>
</dbReference>
<keyword evidence="9" id="KW-0456">Lyase</keyword>
<dbReference type="GO" id="GO:0004851">
    <property type="term" value="F:uroporphyrin-III C-methyltransferase activity"/>
    <property type="evidence" value="ECO:0007669"/>
    <property type="project" value="UniProtKB-EC"/>
</dbReference>
<evidence type="ECO:0000256" key="15">
    <source>
        <dbReference type="PIRSR" id="PIRSR036426-1"/>
    </source>
</evidence>
<keyword evidence="11" id="KW-0511">Multifunctional enzyme</keyword>
<evidence type="ECO:0000259" key="19">
    <source>
        <dbReference type="Pfam" id="PF14824"/>
    </source>
</evidence>
<dbReference type="EC" id="2.1.1.107" evidence="20"/>
<proteinExistence type="inferred from homology"/>
<evidence type="ECO:0000259" key="17">
    <source>
        <dbReference type="Pfam" id="PF00590"/>
    </source>
</evidence>
<evidence type="ECO:0000256" key="12">
    <source>
        <dbReference type="ARBA" id="ARBA00025705"/>
    </source>
</evidence>
<dbReference type="FunFam" id="3.30.950.10:FF:000001">
    <property type="entry name" value="Siroheme synthase"/>
    <property type="match status" value="1"/>
</dbReference>
<dbReference type="InterPro" id="IPR037115">
    <property type="entry name" value="Sirohaem_synt_dimer_dom_sf"/>
</dbReference>
<protein>
    <submittedName>
        <fullName evidence="20">Uroporphyrinogen-III C-methyltransferase</fullName>
        <ecNumber evidence="20">2.1.1.107</ecNumber>
    </submittedName>
</protein>
<dbReference type="SUPFAM" id="SSF53790">
    <property type="entry name" value="Tetrapyrrole methylase"/>
    <property type="match status" value="1"/>
</dbReference>
<keyword evidence="6" id="KW-0949">S-adenosyl-L-methionine</keyword>
<dbReference type="InterPro" id="IPR003043">
    <property type="entry name" value="Uropor_MeTrfase_CS"/>
</dbReference>
<dbReference type="AlphaFoldDB" id="A0A5C8P6E0"/>
<dbReference type="GO" id="GO:0009236">
    <property type="term" value="P:cobalamin biosynthetic process"/>
    <property type="evidence" value="ECO:0007669"/>
    <property type="project" value="UniProtKB-KW"/>
</dbReference>
<feature type="domain" description="Sirohaem synthase dimerisation" evidence="18">
    <location>
        <begin position="151"/>
        <end position="206"/>
    </location>
</feature>
<evidence type="ECO:0000256" key="11">
    <source>
        <dbReference type="ARBA" id="ARBA00023268"/>
    </source>
</evidence>
<dbReference type="SUPFAM" id="SSF75615">
    <property type="entry name" value="Siroheme synthase middle domains-like"/>
    <property type="match status" value="1"/>
</dbReference>
<dbReference type="GO" id="GO:0032259">
    <property type="term" value="P:methylation"/>
    <property type="evidence" value="ECO:0007669"/>
    <property type="project" value="UniProtKB-KW"/>
</dbReference>
<dbReference type="FunFam" id="3.40.1010.10:FF:000001">
    <property type="entry name" value="Siroheme synthase"/>
    <property type="match status" value="1"/>
</dbReference>
<dbReference type="CDD" id="cd11642">
    <property type="entry name" value="SUMT"/>
    <property type="match status" value="1"/>
</dbReference>
<dbReference type="InterPro" id="IPR036291">
    <property type="entry name" value="NAD(P)-bd_dom_sf"/>
</dbReference>
<dbReference type="InterPro" id="IPR014777">
    <property type="entry name" value="4pyrrole_Mease_sub1"/>
</dbReference>
<evidence type="ECO:0000256" key="5">
    <source>
        <dbReference type="ARBA" id="ARBA00022679"/>
    </source>
</evidence>